<dbReference type="CDD" id="cd06260">
    <property type="entry name" value="DUF820-like"/>
    <property type="match status" value="1"/>
</dbReference>
<gene>
    <name evidence="2" type="ORF">JOF53_007577</name>
</gene>
<dbReference type="EMBL" id="JAGIOO010000001">
    <property type="protein sequence ID" value="MBP2478705.1"/>
    <property type="molecule type" value="Genomic_DNA"/>
</dbReference>
<dbReference type="GO" id="GO:0004519">
    <property type="term" value="F:endonuclease activity"/>
    <property type="evidence" value="ECO:0007669"/>
    <property type="project" value="UniProtKB-KW"/>
</dbReference>
<keyword evidence="2" id="KW-0378">Hydrolase</keyword>
<comment type="caution">
    <text evidence="2">The sequence shown here is derived from an EMBL/GenBank/DDBJ whole genome shotgun (WGS) entry which is preliminary data.</text>
</comment>
<dbReference type="SUPFAM" id="SSF52980">
    <property type="entry name" value="Restriction endonuclease-like"/>
    <property type="match status" value="1"/>
</dbReference>
<evidence type="ECO:0000313" key="2">
    <source>
        <dbReference type="EMBL" id="MBP2478705.1"/>
    </source>
</evidence>
<keyword evidence="3" id="KW-1185">Reference proteome</keyword>
<dbReference type="Pfam" id="PF05685">
    <property type="entry name" value="Uma2"/>
    <property type="match status" value="1"/>
</dbReference>
<protein>
    <submittedName>
        <fullName evidence="2">Uma2 family endonuclease</fullName>
    </submittedName>
</protein>
<reference evidence="2 3" key="1">
    <citation type="submission" date="2021-03" db="EMBL/GenBank/DDBJ databases">
        <title>Sequencing the genomes of 1000 actinobacteria strains.</title>
        <authorList>
            <person name="Klenk H.-P."/>
        </authorList>
    </citation>
    <scope>NUCLEOTIDE SEQUENCE [LARGE SCALE GENOMIC DNA]</scope>
    <source>
        <strain evidence="2 3">DSM 44580</strain>
    </source>
</reference>
<evidence type="ECO:0000313" key="3">
    <source>
        <dbReference type="Proteomes" id="UP001519363"/>
    </source>
</evidence>
<keyword evidence="2" id="KW-0540">Nuclease</keyword>
<keyword evidence="2" id="KW-0255">Endonuclease</keyword>
<accession>A0ABS5ASQ0</accession>
<organism evidence="2 3">
    <name type="scientific">Crossiella equi</name>
    <dbReference type="NCBI Taxonomy" id="130796"/>
    <lineage>
        <taxon>Bacteria</taxon>
        <taxon>Bacillati</taxon>
        <taxon>Actinomycetota</taxon>
        <taxon>Actinomycetes</taxon>
        <taxon>Pseudonocardiales</taxon>
        <taxon>Pseudonocardiaceae</taxon>
        <taxon>Crossiella</taxon>
    </lineage>
</organism>
<feature type="domain" description="Putative restriction endonuclease" evidence="1">
    <location>
        <begin position="27"/>
        <end position="170"/>
    </location>
</feature>
<dbReference type="InterPro" id="IPR008538">
    <property type="entry name" value="Uma2"/>
</dbReference>
<dbReference type="Gene3D" id="3.90.1570.10">
    <property type="entry name" value="tt1808, chain A"/>
    <property type="match status" value="1"/>
</dbReference>
<sequence>MSTALNDPMIGPHTVEDWLALDPPVDGSVVELIYGYLYMTPAPSGEHQTAMMNLAFLTRAAVRAAGRTDLHVVPEVNVRISTAWRTALIPDLVVLNRKAVGTYFDPRDVVLAVEIWSPANKLAERETKLAAYAGAEVPFVWTVEQPNDLHTVPTLTAYRLVDGKYQVEQKIEKTGAATITAAPVPVPIDLVELDS</sequence>
<dbReference type="Proteomes" id="UP001519363">
    <property type="component" value="Unassembled WGS sequence"/>
</dbReference>
<dbReference type="InterPro" id="IPR011335">
    <property type="entry name" value="Restrct_endonuc-II-like"/>
</dbReference>
<name>A0ABS5ASQ0_9PSEU</name>
<evidence type="ECO:0000259" key="1">
    <source>
        <dbReference type="Pfam" id="PF05685"/>
    </source>
</evidence>
<dbReference type="InterPro" id="IPR012296">
    <property type="entry name" value="Nuclease_put_TT1808"/>
</dbReference>
<dbReference type="RefSeq" id="WP_143342439.1">
    <property type="nucleotide sequence ID" value="NZ_JAGIOO010000001.1"/>
</dbReference>
<proteinExistence type="predicted"/>